<evidence type="ECO:0000256" key="7">
    <source>
        <dbReference type="SAM" id="MobiDB-lite"/>
    </source>
</evidence>
<dbReference type="SMART" id="SM01115">
    <property type="entry name" value="cwf21"/>
    <property type="match status" value="1"/>
</dbReference>
<evidence type="ECO:0000256" key="3">
    <source>
        <dbReference type="ARBA" id="ARBA00022664"/>
    </source>
</evidence>
<dbReference type="GO" id="GO:0008380">
    <property type="term" value="P:RNA splicing"/>
    <property type="evidence" value="ECO:0007669"/>
    <property type="project" value="UniProtKB-KW"/>
</dbReference>
<evidence type="ECO:0000256" key="2">
    <source>
        <dbReference type="ARBA" id="ARBA00005954"/>
    </source>
</evidence>
<comment type="subcellular location">
    <subcellularLocation>
        <location evidence="1">Nucleus</location>
    </subcellularLocation>
</comment>
<keyword evidence="10" id="KW-1185">Reference proteome</keyword>
<accession>A0A9D4Z6P0</accession>
<evidence type="ECO:0000313" key="9">
    <source>
        <dbReference type="EMBL" id="KAI5063025.1"/>
    </source>
</evidence>
<evidence type="ECO:0000256" key="5">
    <source>
        <dbReference type="ARBA" id="ARBA00023187"/>
    </source>
</evidence>
<comment type="caution">
    <text evidence="9">The sequence shown here is derived from an EMBL/GenBank/DDBJ whole genome shotgun (WGS) entry which is preliminary data.</text>
</comment>
<dbReference type="AlphaFoldDB" id="A0A9D4Z6P0"/>
<protein>
    <recommendedName>
        <fullName evidence="8">CWF21 domain-containing protein</fullName>
    </recommendedName>
</protein>
<evidence type="ECO:0000256" key="6">
    <source>
        <dbReference type="ARBA" id="ARBA00023242"/>
    </source>
</evidence>
<evidence type="ECO:0000313" key="10">
    <source>
        <dbReference type="Proteomes" id="UP000886520"/>
    </source>
</evidence>
<dbReference type="Proteomes" id="UP000886520">
    <property type="component" value="Chromosome 21"/>
</dbReference>
<proteinExistence type="inferred from homology"/>
<keyword evidence="3" id="KW-0507">mRNA processing</keyword>
<dbReference type="PANTHER" id="PTHR36562:SF5">
    <property type="entry name" value="SERINE_ARGININE REPETITIVE MATRIX 2"/>
    <property type="match status" value="1"/>
</dbReference>
<feature type="domain" description="CWF21" evidence="8">
    <location>
        <begin position="56"/>
        <end position="101"/>
    </location>
</feature>
<organism evidence="9 10">
    <name type="scientific">Adiantum capillus-veneris</name>
    <name type="common">Maidenhair fern</name>
    <dbReference type="NCBI Taxonomy" id="13818"/>
    <lineage>
        <taxon>Eukaryota</taxon>
        <taxon>Viridiplantae</taxon>
        <taxon>Streptophyta</taxon>
        <taxon>Embryophyta</taxon>
        <taxon>Tracheophyta</taxon>
        <taxon>Polypodiopsida</taxon>
        <taxon>Polypodiidae</taxon>
        <taxon>Polypodiales</taxon>
        <taxon>Pteridineae</taxon>
        <taxon>Pteridaceae</taxon>
        <taxon>Vittarioideae</taxon>
        <taxon>Adiantum</taxon>
    </lineage>
</organism>
<dbReference type="PANTHER" id="PTHR36562">
    <property type="entry name" value="SERINE/ARGININE REPETITIVE MATRIX 2"/>
    <property type="match status" value="1"/>
</dbReference>
<name>A0A9D4Z6P0_ADICA</name>
<keyword evidence="4" id="KW-0747">Spliceosome</keyword>
<dbReference type="InterPro" id="IPR013170">
    <property type="entry name" value="mRNA_splic_Cwf21_dom"/>
</dbReference>
<dbReference type="OrthoDB" id="10267305at2759"/>
<dbReference type="CDD" id="cd21373">
    <property type="entry name" value="cwf21_SRRM2-like"/>
    <property type="match status" value="1"/>
</dbReference>
<dbReference type="InterPro" id="IPR051372">
    <property type="entry name" value="CWC21"/>
</dbReference>
<feature type="region of interest" description="Disordered" evidence="7">
    <location>
        <begin position="167"/>
        <end position="358"/>
    </location>
</feature>
<keyword evidence="6" id="KW-0539">Nucleus</keyword>
<evidence type="ECO:0000256" key="4">
    <source>
        <dbReference type="ARBA" id="ARBA00022728"/>
    </source>
</evidence>
<dbReference type="GO" id="GO:0006397">
    <property type="term" value="P:mRNA processing"/>
    <property type="evidence" value="ECO:0007669"/>
    <property type="project" value="UniProtKB-KW"/>
</dbReference>
<evidence type="ECO:0000259" key="8">
    <source>
        <dbReference type="SMART" id="SM01115"/>
    </source>
</evidence>
<dbReference type="EMBL" id="JABFUD020000021">
    <property type="protein sequence ID" value="KAI5063025.1"/>
    <property type="molecule type" value="Genomic_DNA"/>
</dbReference>
<dbReference type="GO" id="GO:0005681">
    <property type="term" value="C:spliceosomal complex"/>
    <property type="evidence" value="ECO:0007669"/>
    <property type="project" value="UniProtKB-KW"/>
</dbReference>
<reference evidence="9" key="1">
    <citation type="submission" date="2021-01" db="EMBL/GenBank/DDBJ databases">
        <title>Adiantum capillus-veneris genome.</title>
        <authorList>
            <person name="Fang Y."/>
            <person name="Liao Q."/>
        </authorList>
    </citation>
    <scope>NUCLEOTIDE SEQUENCE</scope>
    <source>
        <strain evidence="9">H3</strain>
        <tissue evidence="9">Leaf</tissue>
    </source>
</reference>
<sequence>MYNGIGLQTPRGSGTNGYIQSNKFFIRSRPVKVQVKEFQEGQGAGGVTRKANKEILEHDRKRQTELKLILLEETLVEQGYTSAEIVQQLEEARKALESTPQEELDLVISSGIPENTHQIAAKKERQIEIFKGALGLGDVREGEAFDREIQEKRKQERILAYEERQRAKEEKELEKLKKEKEEKKQMKLEEREQRRLAKEAEKKKVEEVKAERRKKDEEKADDVKAERRKKGEERRREELSEEEHHKHDKKGLNRREVKGSRSEREVYEERRDYDRKHGKAIDSKEDQKRERDEASSRKGELVDSIKDLDKKEDRKEVAKDYGRDERSRKDREIDVERSKRKRSSGNSSDEEDRLSRKRDRLDRDEERSLCEALKTVSAYLEMIIEIWQRLYKMMLSRLTVIPDAILEARWALEKWRCVLEERPVLMLSLSMEAMHKGLKWS</sequence>
<evidence type="ECO:0000256" key="1">
    <source>
        <dbReference type="ARBA" id="ARBA00004123"/>
    </source>
</evidence>
<feature type="compositionally biased region" description="Basic and acidic residues" evidence="7">
    <location>
        <begin position="167"/>
        <end position="337"/>
    </location>
</feature>
<gene>
    <name evidence="9" type="ORF">GOP47_0021572</name>
</gene>
<comment type="similarity">
    <text evidence="2">Belongs to the CWC21 family.</text>
</comment>
<keyword evidence="5" id="KW-0508">mRNA splicing</keyword>